<dbReference type="EMBL" id="JADIKJ010000014">
    <property type="protein sequence ID" value="MFK2901223.1"/>
    <property type="molecule type" value="Genomic_DNA"/>
</dbReference>
<sequence>MYVDNATKTLFFHNPKTAGRSIVVGLGFAEDTHHKLVHFDPVNARRCIFQDDWDRFFSFGFVRNPWDRLVSLYEYHRSVEYGVFQRMNDSHQMARRYDFDDWVCINMNATKRKRSNWFGTPQTFWIEGVTAAYKFEEYDQAFRDIALRMGKQMPAPYINKSSRSHYRNYYLKDATIEIVANMDAHVISKFGYTF</sequence>
<protein>
    <submittedName>
        <fullName evidence="1">Sulfotransferase family 2 domain-containing protein</fullName>
    </submittedName>
</protein>
<accession>A0ABW8JK54</accession>
<organism evidence="1 2">
    <name type="scientific">Dyella jejuensis</name>
    <dbReference type="NCBI Taxonomy" id="1432009"/>
    <lineage>
        <taxon>Bacteria</taxon>
        <taxon>Pseudomonadati</taxon>
        <taxon>Pseudomonadota</taxon>
        <taxon>Gammaproteobacteria</taxon>
        <taxon>Lysobacterales</taxon>
        <taxon>Rhodanobacteraceae</taxon>
        <taxon>Dyella</taxon>
    </lineage>
</organism>
<name>A0ABW8JK54_9GAMM</name>
<dbReference type="RefSeq" id="WP_404547921.1">
    <property type="nucleotide sequence ID" value="NZ_JADIKJ010000014.1"/>
</dbReference>
<reference evidence="1 2" key="1">
    <citation type="submission" date="2020-10" db="EMBL/GenBank/DDBJ databases">
        <title>Phylogeny of dyella-like bacteria.</title>
        <authorList>
            <person name="Fu J."/>
        </authorList>
    </citation>
    <scope>NUCLEOTIDE SEQUENCE [LARGE SCALE GENOMIC DNA]</scope>
    <source>
        <strain evidence="1 2">JP1</strain>
    </source>
</reference>
<evidence type="ECO:0000313" key="2">
    <source>
        <dbReference type="Proteomes" id="UP001620461"/>
    </source>
</evidence>
<dbReference type="Proteomes" id="UP001620461">
    <property type="component" value="Unassembled WGS sequence"/>
</dbReference>
<proteinExistence type="predicted"/>
<dbReference type="InterPro" id="IPR005331">
    <property type="entry name" value="Sulfotransferase"/>
</dbReference>
<keyword evidence="2" id="KW-1185">Reference proteome</keyword>
<comment type="caution">
    <text evidence="1">The sequence shown here is derived from an EMBL/GenBank/DDBJ whole genome shotgun (WGS) entry which is preliminary data.</text>
</comment>
<evidence type="ECO:0000313" key="1">
    <source>
        <dbReference type="EMBL" id="MFK2901223.1"/>
    </source>
</evidence>
<gene>
    <name evidence="1" type="ORF">ISP15_12820</name>
</gene>
<dbReference type="Pfam" id="PF03567">
    <property type="entry name" value="Sulfotransfer_2"/>
    <property type="match status" value="1"/>
</dbReference>